<dbReference type="Gene3D" id="3.30.565.10">
    <property type="entry name" value="Histidine kinase-like ATPase, C-terminal domain"/>
    <property type="match status" value="1"/>
</dbReference>
<dbReference type="InterPro" id="IPR003660">
    <property type="entry name" value="HAMP_dom"/>
</dbReference>
<dbReference type="PANTHER" id="PTHR43711:SF1">
    <property type="entry name" value="HISTIDINE KINASE 1"/>
    <property type="match status" value="1"/>
</dbReference>
<dbReference type="Pfam" id="PF00512">
    <property type="entry name" value="HisKA"/>
    <property type="match status" value="1"/>
</dbReference>
<dbReference type="InterPro" id="IPR036890">
    <property type="entry name" value="HATPase_C_sf"/>
</dbReference>
<dbReference type="InterPro" id="IPR005467">
    <property type="entry name" value="His_kinase_dom"/>
</dbReference>
<evidence type="ECO:0000256" key="6">
    <source>
        <dbReference type="ARBA" id="ARBA00022777"/>
    </source>
</evidence>
<evidence type="ECO:0000313" key="12">
    <source>
        <dbReference type="EMBL" id="AHF26150.1"/>
    </source>
</evidence>
<keyword evidence="9" id="KW-1133">Transmembrane helix</keyword>
<dbReference type="GO" id="GO:0016020">
    <property type="term" value="C:membrane"/>
    <property type="evidence" value="ECO:0007669"/>
    <property type="project" value="UniProtKB-SubCell"/>
</dbReference>
<keyword evidence="6 12" id="KW-0418">Kinase</keyword>
<keyword evidence="7" id="KW-0902">Two-component regulatory system</keyword>
<dbReference type="InterPro" id="IPR050736">
    <property type="entry name" value="Sensor_HK_Regulatory"/>
</dbReference>
<dbReference type="EMBL" id="KC246869">
    <property type="protein sequence ID" value="AHF26150.1"/>
    <property type="molecule type" value="Genomic_DNA"/>
</dbReference>
<dbReference type="SMART" id="SM00388">
    <property type="entry name" value="HisKA"/>
    <property type="match status" value="1"/>
</dbReference>
<dbReference type="InterPro" id="IPR036097">
    <property type="entry name" value="HisK_dim/P_sf"/>
</dbReference>
<dbReference type="Pfam" id="PF02518">
    <property type="entry name" value="HATPase_c"/>
    <property type="match status" value="1"/>
</dbReference>
<dbReference type="CDD" id="cd00075">
    <property type="entry name" value="HATPase"/>
    <property type="match status" value="1"/>
</dbReference>
<accession>W0FSR7</accession>
<dbReference type="FunFam" id="1.10.287.130:FF:000001">
    <property type="entry name" value="Two-component sensor histidine kinase"/>
    <property type="match status" value="1"/>
</dbReference>
<dbReference type="EC" id="2.7.13.3" evidence="3"/>
<reference evidence="12" key="1">
    <citation type="journal article" date="2013" name="PLoS ONE">
        <title>Metagenomic insights into the carbohydrate-active enzymes carried by the microorganisms adhering to solid digesta in the rumen of cows.</title>
        <authorList>
            <person name="Wang L."/>
            <person name="Hatem A."/>
            <person name="Catalyurek U.V."/>
            <person name="Morrison M."/>
            <person name="Yu Z."/>
        </authorList>
    </citation>
    <scope>NUCLEOTIDE SEQUENCE</scope>
</reference>
<evidence type="ECO:0000259" key="11">
    <source>
        <dbReference type="PROSITE" id="PS50885"/>
    </source>
</evidence>
<comment type="subcellular location">
    <subcellularLocation>
        <location evidence="2">Membrane</location>
    </subcellularLocation>
</comment>
<comment type="catalytic activity">
    <reaction evidence="1">
        <text>ATP + protein L-histidine = ADP + protein N-phospho-L-histidine.</text>
        <dbReference type="EC" id="2.7.13.3"/>
    </reaction>
</comment>
<evidence type="ECO:0000256" key="9">
    <source>
        <dbReference type="SAM" id="Phobius"/>
    </source>
</evidence>
<feature type="domain" description="Histidine kinase" evidence="10">
    <location>
        <begin position="147"/>
        <end position="360"/>
    </location>
</feature>
<dbReference type="GO" id="GO:0000155">
    <property type="term" value="F:phosphorelay sensor kinase activity"/>
    <property type="evidence" value="ECO:0007669"/>
    <property type="project" value="InterPro"/>
</dbReference>
<evidence type="ECO:0000256" key="2">
    <source>
        <dbReference type="ARBA" id="ARBA00004370"/>
    </source>
</evidence>
<dbReference type="PANTHER" id="PTHR43711">
    <property type="entry name" value="TWO-COMPONENT HISTIDINE KINASE"/>
    <property type="match status" value="1"/>
</dbReference>
<dbReference type="SUPFAM" id="SSF47384">
    <property type="entry name" value="Homodimeric domain of signal transducing histidine kinase"/>
    <property type="match status" value="1"/>
</dbReference>
<keyword evidence="9" id="KW-0812">Transmembrane</keyword>
<evidence type="ECO:0000256" key="1">
    <source>
        <dbReference type="ARBA" id="ARBA00000085"/>
    </source>
</evidence>
<evidence type="ECO:0000256" key="5">
    <source>
        <dbReference type="ARBA" id="ARBA00022679"/>
    </source>
</evidence>
<evidence type="ECO:0000256" key="8">
    <source>
        <dbReference type="ARBA" id="ARBA00023136"/>
    </source>
</evidence>
<dbReference type="PRINTS" id="PR00344">
    <property type="entry name" value="BCTRLSENSOR"/>
</dbReference>
<keyword evidence="5" id="KW-0808">Transferase</keyword>
<dbReference type="AlphaFoldDB" id="W0FSR7"/>
<feature type="domain" description="HAMP" evidence="11">
    <location>
        <begin position="87"/>
        <end position="139"/>
    </location>
</feature>
<name>W0FSR7_9BACT</name>
<keyword evidence="8 9" id="KW-0472">Membrane</keyword>
<feature type="transmembrane region" description="Helical" evidence="9">
    <location>
        <begin position="67"/>
        <end position="86"/>
    </location>
</feature>
<dbReference type="PROSITE" id="PS50885">
    <property type="entry name" value="HAMP"/>
    <property type="match status" value="1"/>
</dbReference>
<evidence type="ECO:0000256" key="3">
    <source>
        <dbReference type="ARBA" id="ARBA00012438"/>
    </source>
</evidence>
<dbReference type="CDD" id="cd00082">
    <property type="entry name" value="HisKA"/>
    <property type="match status" value="1"/>
</dbReference>
<dbReference type="InterPro" id="IPR003594">
    <property type="entry name" value="HATPase_dom"/>
</dbReference>
<evidence type="ECO:0000256" key="7">
    <source>
        <dbReference type="ARBA" id="ARBA00023012"/>
    </source>
</evidence>
<dbReference type="SMART" id="SM00387">
    <property type="entry name" value="HATPase_c"/>
    <property type="match status" value="1"/>
</dbReference>
<dbReference type="InterPro" id="IPR003661">
    <property type="entry name" value="HisK_dim/P_dom"/>
</dbReference>
<dbReference type="Gene3D" id="1.10.287.130">
    <property type="match status" value="1"/>
</dbReference>
<dbReference type="PROSITE" id="PS50109">
    <property type="entry name" value="HIS_KIN"/>
    <property type="match status" value="1"/>
</dbReference>
<evidence type="ECO:0000256" key="4">
    <source>
        <dbReference type="ARBA" id="ARBA00022553"/>
    </source>
</evidence>
<dbReference type="Gene3D" id="6.10.340.10">
    <property type="match status" value="1"/>
</dbReference>
<dbReference type="InterPro" id="IPR004358">
    <property type="entry name" value="Sig_transdc_His_kin-like_C"/>
</dbReference>
<dbReference type="SUPFAM" id="SSF55874">
    <property type="entry name" value="ATPase domain of HSP90 chaperone/DNA topoisomerase II/histidine kinase"/>
    <property type="match status" value="1"/>
</dbReference>
<protein>
    <recommendedName>
        <fullName evidence="3">histidine kinase</fullName>
        <ecNumber evidence="3">2.7.13.3</ecNumber>
    </recommendedName>
</protein>
<organism evidence="12">
    <name type="scientific">uncultured bacterium Contigcl_1774</name>
    <dbReference type="NCBI Taxonomy" id="1393661"/>
    <lineage>
        <taxon>Bacteria</taxon>
        <taxon>environmental samples</taxon>
    </lineage>
</organism>
<evidence type="ECO:0000259" key="10">
    <source>
        <dbReference type="PROSITE" id="PS50109"/>
    </source>
</evidence>
<proteinExistence type="predicted"/>
<feature type="transmembrane region" description="Helical" evidence="9">
    <location>
        <begin position="23"/>
        <end position="47"/>
    </location>
</feature>
<sequence length="360" mass="40237">MRKNNLAYREAFLAGRLGIRAKILIYLAVLAGFIISAVWMLQGVLVYGVSRGLNVPPQLLDASRTQFWLTVGAILIATALVGFTMARSISEPIIETNEAAKQLSESRYKRPPHSGGYREIAELNDTLVRAAENLGKVEDLQRELIANISHDLRTPLTMIIGYAEAMRDIPEEVTPENMQIIIDETNRLNSMVNEVLDFSRLRTGNLELEEKPFSLTEQIREIVGRISKMTAAEGYTLLFDPPEERTVTGDSGRISQVLYNLIGNALTYTGEDKTVRITQRDTGSGVRVEISDSGEGIPKDELPYIFDRYYRSRENHRRAVIGSGLGLNICRSILEKHGARYGVRSEEGQGTTFWFELPGA</sequence>
<keyword evidence="4" id="KW-0597">Phosphoprotein</keyword>
<dbReference type="FunFam" id="3.30.565.10:FF:000006">
    <property type="entry name" value="Sensor histidine kinase WalK"/>
    <property type="match status" value="1"/>
</dbReference>